<dbReference type="Gene3D" id="2.40.330.10">
    <property type="entry name" value="DNA-binding pseudobarrel domain"/>
    <property type="match status" value="1"/>
</dbReference>
<evidence type="ECO:0000256" key="5">
    <source>
        <dbReference type="ARBA" id="ARBA00023125"/>
    </source>
</evidence>
<keyword evidence="5 9" id="KW-0238">DNA-binding</keyword>
<dbReference type="InterPro" id="IPR003340">
    <property type="entry name" value="B3_DNA-bd"/>
</dbReference>
<evidence type="ECO:0000256" key="3">
    <source>
        <dbReference type="ARBA" id="ARBA00011726"/>
    </source>
</evidence>
<dbReference type="Gene3D" id="3.10.20.90">
    <property type="entry name" value="Phosphatidylinositol 3-kinase Catalytic Subunit, Chain A, domain 1"/>
    <property type="match status" value="1"/>
</dbReference>
<dbReference type="Proteomes" id="UP000596661">
    <property type="component" value="Chromosome 1"/>
</dbReference>
<comment type="similarity">
    <text evidence="2 9">Belongs to the ARF family.</text>
</comment>
<dbReference type="SMART" id="SM01019">
    <property type="entry name" value="B3"/>
    <property type="match status" value="1"/>
</dbReference>
<feature type="compositionally biased region" description="Polar residues" evidence="10">
    <location>
        <begin position="487"/>
        <end position="506"/>
    </location>
</feature>
<dbReference type="Pfam" id="PF02309">
    <property type="entry name" value="AUX_IAA"/>
    <property type="match status" value="1"/>
</dbReference>
<keyword evidence="4 9" id="KW-0805">Transcription regulation</keyword>
<dbReference type="PROSITE" id="PS51745">
    <property type="entry name" value="PB1"/>
    <property type="match status" value="1"/>
</dbReference>
<dbReference type="GO" id="GO:0005634">
    <property type="term" value="C:nucleus"/>
    <property type="evidence" value="ECO:0007669"/>
    <property type="project" value="UniProtKB-SubCell"/>
</dbReference>
<dbReference type="CDD" id="cd10017">
    <property type="entry name" value="B3_DNA"/>
    <property type="match status" value="1"/>
</dbReference>
<comment type="subunit">
    <text evidence="3 9">Homodimers and heterodimers.</text>
</comment>
<feature type="region of interest" description="Disordered" evidence="10">
    <location>
        <begin position="548"/>
        <end position="570"/>
    </location>
</feature>
<keyword evidence="8 9" id="KW-0927">Auxin signaling pathway</keyword>
<evidence type="ECO:0000256" key="8">
    <source>
        <dbReference type="ARBA" id="ARBA00023294"/>
    </source>
</evidence>
<dbReference type="Gene3D" id="2.30.30.1040">
    <property type="match status" value="1"/>
</dbReference>
<dbReference type="InterPro" id="IPR010525">
    <property type="entry name" value="ARF_dom"/>
</dbReference>
<evidence type="ECO:0000256" key="2">
    <source>
        <dbReference type="ARBA" id="ARBA00007853"/>
    </source>
</evidence>
<dbReference type="FunFam" id="2.40.330.10:FF:000001">
    <property type="entry name" value="Auxin response factor"/>
    <property type="match status" value="1"/>
</dbReference>
<dbReference type="InterPro" id="IPR015300">
    <property type="entry name" value="DNA-bd_pseudobarrel_sf"/>
</dbReference>
<dbReference type="Pfam" id="PF06507">
    <property type="entry name" value="ARF_AD"/>
    <property type="match status" value="1"/>
</dbReference>
<evidence type="ECO:0000259" key="11">
    <source>
        <dbReference type="PROSITE" id="PS50863"/>
    </source>
</evidence>
<dbReference type="FunFam" id="3.10.20.90:FF:000047">
    <property type="entry name" value="Auxin response factor"/>
    <property type="match status" value="1"/>
</dbReference>
<dbReference type="Gramene" id="evm.model.01.2980">
    <property type="protein sequence ID" value="cds.evm.model.01.2980"/>
    <property type="gene ID" value="evm.TU.01.2980"/>
</dbReference>
<comment type="subcellular location">
    <subcellularLocation>
        <location evidence="1 9">Nucleus</location>
    </subcellularLocation>
</comment>
<feature type="domain" description="PB1" evidence="12">
    <location>
        <begin position="836"/>
        <end position="920"/>
    </location>
</feature>
<dbReference type="OMA" id="LKPNKHP"/>
<evidence type="ECO:0000256" key="6">
    <source>
        <dbReference type="ARBA" id="ARBA00023163"/>
    </source>
</evidence>
<reference evidence="13" key="2">
    <citation type="submission" date="2021-03" db="UniProtKB">
        <authorList>
            <consortium name="EnsemblPlants"/>
        </authorList>
    </citation>
    <scope>IDENTIFICATION</scope>
</reference>
<keyword evidence="6 9" id="KW-0804">Transcription</keyword>
<feature type="compositionally biased region" description="Low complexity" evidence="10">
    <location>
        <begin position="507"/>
        <end position="519"/>
    </location>
</feature>
<evidence type="ECO:0000256" key="7">
    <source>
        <dbReference type="ARBA" id="ARBA00023242"/>
    </source>
</evidence>
<evidence type="ECO:0000259" key="12">
    <source>
        <dbReference type="PROSITE" id="PS51745"/>
    </source>
</evidence>
<dbReference type="InterPro" id="IPR033389">
    <property type="entry name" value="AUX/IAA_dom"/>
</dbReference>
<sequence>MSSVEEKIKNGVLVAGTSTNLLEEMKLLKEMQDQNGSRKSISSELWHACAGPLVSLPQVGSLVYYFPQGHSEQVAVSTKRLATSQIPNYPNLPSQLLCQVQNVTLHADRETDEIYAQMSLQPVNSEKDVFPVPDFGLKPSKHPSEFFCKTLTASDTSTHGGFSVPRRAAEKLFPPLDYTMQPPNQELVVRDLHENTWTFRHIYRGQPKRHLLTTGWSLFVGAKRLRAGDSVLFIRDEKSQLMVGVRRANRQQSTLPSSVLSADSMHIGVLAAAAHAASNRSPFTIFYNPRACPAEFVIPLSRFRKAVYATQLSVGMRFGMMFETEESGKRRYMGTIVGISELDPLRWPGSKWRNLQVEWDEPGCCDKQNRVSAWDIETPESLFIFPSLTSGLKRPFHSGFLETDWGNMIKRPYIRGPENGNGDHIPYGISNLYSEQLIKMLLKPQLVNYPGTLSSLQQESAMAMADPIRDVKLMQTTLNQKDQVICSESSSLQQNEMNPPQSTLDQSGVSNMNSSSNGNLQKNFNTAVKHDNQKVGGVMDTEKTKLETELSTDQLSQLTSSSTVHSSDEKLANGPISSQSMVNQLTQFNQNQSPVQLQANQWGMQPQLDSLIYLSQQNDLNPSDMNNTNVSLPSLDPDECMYYSSCHPYSSGILRSPGSLPVFGFQDSSAFPETHNLPLPSMGQDMWDNNNLKVQAEHLTSFPHQEPCNFNSLTHSSNLKDLSDESNNQSGIYGCPNIDGSNGGSLAVDPSASSAILDEFSTFKNVDFHNPSDCLVGNFSTSQDVQSQITTASLGDSQAFSRQDNSGGTSSSNVDLDECSLLQNNNSWQQVVPPVRTYTKVQKTGSVGRSIDVSSFKNYDELCSAIECMFGLEGLLNDPRGSRWKLVYVDYENDVLLVGDDPWEEFVGCVRCIRILSPSEVQQMSEEGMKLLNSAAMQGMNGAVAEVGRP</sequence>
<feature type="domain" description="TF-B3" evidence="11">
    <location>
        <begin position="147"/>
        <end position="249"/>
    </location>
</feature>
<dbReference type="Pfam" id="PF02362">
    <property type="entry name" value="B3"/>
    <property type="match status" value="1"/>
</dbReference>
<evidence type="ECO:0000256" key="1">
    <source>
        <dbReference type="ARBA" id="ARBA00004123"/>
    </source>
</evidence>
<proteinExistence type="inferred from homology"/>
<dbReference type="GO" id="GO:0006355">
    <property type="term" value="P:regulation of DNA-templated transcription"/>
    <property type="evidence" value="ECO:0007669"/>
    <property type="project" value="InterPro"/>
</dbReference>
<dbReference type="AlphaFoldDB" id="A0A803NNA2"/>
<evidence type="ECO:0000256" key="4">
    <source>
        <dbReference type="ARBA" id="ARBA00023015"/>
    </source>
</evidence>
<dbReference type="InterPro" id="IPR053793">
    <property type="entry name" value="PB1-like"/>
</dbReference>
<name>A0A803NNA2_CANSA</name>
<evidence type="ECO:0000256" key="10">
    <source>
        <dbReference type="SAM" id="MobiDB-lite"/>
    </source>
</evidence>
<keyword evidence="7 9" id="KW-0539">Nucleus</keyword>
<dbReference type="PROSITE" id="PS50863">
    <property type="entry name" value="B3"/>
    <property type="match status" value="1"/>
</dbReference>
<organism evidence="13 14">
    <name type="scientific">Cannabis sativa</name>
    <name type="common">Hemp</name>
    <name type="synonym">Marijuana</name>
    <dbReference type="NCBI Taxonomy" id="3483"/>
    <lineage>
        <taxon>Eukaryota</taxon>
        <taxon>Viridiplantae</taxon>
        <taxon>Streptophyta</taxon>
        <taxon>Embryophyta</taxon>
        <taxon>Tracheophyta</taxon>
        <taxon>Spermatophyta</taxon>
        <taxon>Magnoliopsida</taxon>
        <taxon>eudicotyledons</taxon>
        <taxon>Gunneridae</taxon>
        <taxon>Pentapetalae</taxon>
        <taxon>rosids</taxon>
        <taxon>fabids</taxon>
        <taxon>Rosales</taxon>
        <taxon>Cannabaceae</taxon>
        <taxon>Cannabis</taxon>
    </lineage>
</organism>
<evidence type="ECO:0000313" key="13">
    <source>
        <dbReference type="EnsemblPlants" id="cds.evm.model.01.2980"/>
    </source>
</evidence>
<dbReference type="GO" id="GO:0003677">
    <property type="term" value="F:DNA binding"/>
    <property type="evidence" value="ECO:0007669"/>
    <property type="project" value="UniProtKB-KW"/>
</dbReference>
<feature type="compositionally biased region" description="Low complexity" evidence="10">
    <location>
        <begin position="549"/>
        <end position="565"/>
    </location>
</feature>
<keyword evidence="14" id="KW-1185">Reference proteome</keyword>
<accession>A0A803NNA2</accession>
<dbReference type="EnsemblPlants" id="evm.model.01.2980">
    <property type="protein sequence ID" value="cds.evm.model.01.2980"/>
    <property type="gene ID" value="evm.TU.01.2980"/>
</dbReference>
<evidence type="ECO:0000313" key="14">
    <source>
        <dbReference type="Proteomes" id="UP000596661"/>
    </source>
</evidence>
<dbReference type="SUPFAM" id="SSF54277">
    <property type="entry name" value="CAD &amp; PB1 domains"/>
    <property type="match status" value="1"/>
</dbReference>
<reference evidence="13" key="1">
    <citation type="submission" date="2018-11" db="EMBL/GenBank/DDBJ databases">
        <authorList>
            <person name="Grassa J C."/>
        </authorList>
    </citation>
    <scope>NUCLEOTIDE SEQUENCE [LARGE SCALE GENOMIC DNA]</scope>
</reference>
<comment type="function">
    <text evidence="9">Auxin response factors (ARFs) are transcriptional factors that bind specifically to the DNA sequence 5'-TGTCTC-3' found in the auxin-responsive promoter elements (AuxREs).</text>
</comment>
<dbReference type="FunFam" id="2.30.30.1040:FF:000001">
    <property type="entry name" value="Auxin response factor"/>
    <property type="match status" value="1"/>
</dbReference>
<feature type="region of interest" description="Disordered" evidence="10">
    <location>
        <begin position="487"/>
        <end position="522"/>
    </location>
</feature>
<protein>
    <recommendedName>
        <fullName evidence="9">Auxin response factor</fullName>
    </recommendedName>
</protein>
<dbReference type="GO" id="GO:0009734">
    <property type="term" value="P:auxin-activated signaling pathway"/>
    <property type="evidence" value="ECO:0007669"/>
    <property type="project" value="UniProtKB-KW"/>
</dbReference>
<dbReference type="InterPro" id="IPR044835">
    <property type="entry name" value="ARF_plant"/>
</dbReference>
<dbReference type="PANTHER" id="PTHR31384">
    <property type="entry name" value="AUXIN RESPONSE FACTOR 4-RELATED"/>
    <property type="match status" value="1"/>
</dbReference>
<dbReference type="PANTHER" id="PTHR31384:SF10">
    <property type="entry name" value="AUXIN RESPONSE FACTOR 5"/>
    <property type="match status" value="1"/>
</dbReference>
<evidence type="ECO:0000256" key="9">
    <source>
        <dbReference type="RuleBase" id="RU004561"/>
    </source>
</evidence>
<dbReference type="SUPFAM" id="SSF101936">
    <property type="entry name" value="DNA-binding pseudobarrel domain"/>
    <property type="match status" value="1"/>
</dbReference>
<dbReference type="EMBL" id="UZAU01000083">
    <property type="status" value="NOT_ANNOTATED_CDS"/>
    <property type="molecule type" value="Genomic_DNA"/>
</dbReference>